<gene>
    <name evidence="4" type="ORF">LU297_01405</name>
</gene>
<evidence type="ECO:0000256" key="2">
    <source>
        <dbReference type="RuleBase" id="RU362097"/>
    </source>
</evidence>
<dbReference type="InterPro" id="IPR010131">
    <property type="entry name" value="MdtP/NodT-like"/>
</dbReference>
<name>A0ABY6F4W4_9GAMM</name>
<reference evidence="4" key="1">
    <citation type="submission" date="2021-12" db="EMBL/GenBank/DDBJ databases">
        <title>taxonomy of Moraxella sp. ZY201224.</title>
        <authorList>
            <person name="Li F."/>
        </authorList>
    </citation>
    <scope>NUCLEOTIDE SEQUENCE</scope>
    <source>
        <strain evidence="4">ZY201224</strain>
    </source>
</reference>
<keyword evidence="2" id="KW-0564">Palmitate</keyword>
<feature type="signal peptide" evidence="2">
    <location>
        <begin position="1"/>
        <end position="20"/>
    </location>
</feature>
<sequence>MKTNQMLRTLTLSALSLAMAACSSIPKKLDTSTPILAVPNVALDSSYPVLDNETISVAEAPSVASMRWQEFYADPKLKSLIELALENNKDLQKALLAIQSAKAQYQITDSADLPRVGLAGGATRSARSGDANSMAGYNVNLAMSSYELDLWGKVASQKEQALHNFLATNAAKDSVQISLISAVAQAYVNLSYALAQRQLAVETLKTREHSLMITQRRFSAGIDSKSPSLQAESSLEAAKLAIYSADTGILQARNALQLLLGTPVPNQLLPEMAVNNITTQTLFSTGLPSELLYYRPDIVQAEHALKAAGANINVARAAYFPSISLSTSVGLGSSSLSDLISSSALGWSLGPSISLPIFDAGNRRANYEMAQIAQKSALVSYEKAIQTAFKEVADVLAVRATLGHQLESQYKLQKNYQQTYNIAHARFRAGLDNYLNVLDAERTLFANQQGILQLELQKALSQVQLYQALGGGASLTADQIAEFETQKNAMRTANLANQSQSSEPIVIESKVVESDEQPKIAQPAPEPVPNIAQPTQSAR</sequence>
<dbReference type="NCBIfam" id="TIGR01845">
    <property type="entry name" value="outer_NodT"/>
    <property type="match status" value="1"/>
</dbReference>
<evidence type="ECO:0000313" key="4">
    <source>
        <dbReference type="EMBL" id="UXZ05139.1"/>
    </source>
</evidence>
<dbReference type="PROSITE" id="PS51257">
    <property type="entry name" value="PROKAR_LIPOPROTEIN"/>
    <property type="match status" value="1"/>
</dbReference>
<dbReference type="Gene3D" id="2.20.200.10">
    <property type="entry name" value="Outer membrane efflux proteins (OEP)"/>
    <property type="match status" value="1"/>
</dbReference>
<evidence type="ECO:0000256" key="1">
    <source>
        <dbReference type="ARBA" id="ARBA00007613"/>
    </source>
</evidence>
<feature type="chain" id="PRO_5044979857" evidence="2">
    <location>
        <begin position="21"/>
        <end position="539"/>
    </location>
</feature>
<organism evidence="4 5">
    <name type="scientific">Moraxella nasicaprae</name>
    <dbReference type="NCBI Taxonomy" id="2904122"/>
    <lineage>
        <taxon>Bacteria</taxon>
        <taxon>Pseudomonadati</taxon>
        <taxon>Pseudomonadota</taxon>
        <taxon>Gammaproteobacteria</taxon>
        <taxon>Moraxellales</taxon>
        <taxon>Moraxellaceae</taxon>
        <taxon>Moraxella</taxon>
    </lineage>
</organism>
<keyword evidence="2" id="KW-0812">Transmembrane</keyword>
<keyword evidence="2" id="KW-0732">Signal</keyword>
<keyword evidence="2" id="KW-0449">Lipoprotein</keyword>
<dbReference type="EMBL" id="CP089977">
    <property type="protein sequence ID" value="UXZ05139.1"/>
    <property type="molecule type" value="Genomic_DNA"/>
</dbReference>
<keyword evidence="2" id="KW-1134">Transmembrane beta strand</keyword>
<evidence type="ECO:0000313" key="5">
    <source>
        <dbReference type="Proteomes" id="UP001063782"/>
    </source>
</evidence>
<proteinExistence type="inferred from homology"/>
<feature type="region of interest" description="Disordered" evidence="3">
    <location>
        <begin position="509"/>
        <end position="539"/>
    </location>
</feature>
<dbReference type="Pfam" id="PF02321">
    <property type="entry name" value="OEP"/>
    <property type="match status" value="2"/>
</dbReference>
<dbReference type="Proteomes" id="UP001063782">
    <property type="component" value="Chromosome"/>
</dbReference>
<comment type="similarity">
    <text evidence="1 2">Belongs to the outer membrane factor (OMF) (TC 1.B.17) family.</text>
</comment>
<dbReference type="SUPFAM" id="SSF56954">
    <property type="entry name" value="Outer membrane efflux proteins (OEP)"/>
    <property type="match status" value="1"/>
</dbReference>
<keyword evidence="2" id="KW-0472">Membrane</keyword>
<evidence type="ECO:0000256" key="3">
    <source>
        <dbReference type="SAM" id="MobiDB-lite"/>
    </source>
</evidence>
<dbReference type="PANTHER" id="PTHR30203:SF32">
    <property type="entry name" value="CATION EFFLUX SYSTEM PROTEIN CUSC"/>
    <property type="match status" value="1"/>
</dbReference>
<dbReference type="PANTHER" id="PTHR30203">
    <property type="entry name" value="OUTER MEMBRANE CATION EFFLUX PROTEIN"/>
    <property type="match status" value="1"/>
</dbReference>
<accession>A0ABY6F4W4</accession>
<comment type="subcellular location">
    <subcellularLocation>
        <location evidence="2">Cell outer membrane</location>
        <topology evidence="2">Lipid-anchor</topology>
    </subcellularLocation>
</comment>
<dbReference type="RefSeq" id="WP_263076639.1">
    <property type="nucleotide sequence ID" value="NZ_CP089977.1"/>
</dbReference>
<keyword evidence="5" id="KW-1185">Reference proteome</keyword>
<protein>
    <submittedName>
        <fullName evidence="4">Efflux transporter outer membrane subunit</fullName>
    </submittedName>
</protein>
<dbReference type="Gene3D" id="1.20.1600.10">
    <property type="entry name" value="Outer membrane efflux proteins (OEP)"/>
    <property type="match status" value="1"/>
</dbReference>
<dbReference type="InterPro" id="IPR003423">
    <property type="entry name" value="OMP_efflux"/>
</dbReference>